<feature type="region of interest" description="Disordered" evidence="1">
    <location>
        <begin position="1177"/>
        <end position="1201"/>
    </location>
</feature>
<feature type="compositionally biased region" description="Basic and acidic residues" evidence="1">
    <location>
        <begin position="1250"/>
        <end position="1273"/>
    </location>
</feature>
<feature type="compositionally biased region" description="Basic and acidic residues" evidence="1">
    <location>
        <begin position="1128"/>
        <end position="1142"/>
    </location>
</feature>
<protein>
    <submittedName>
        <fullName evidence="2">Uncharacterized protein</fullName>
    </submittedName>
</protein>
<accession>A0A388KWC2</accession>
<dbReference type="Proteomes" id="UP000265515">
    <property type="component" value="Unassembled WGS sequence"/>
</dbReference>
<feature type="compositionally biased region" description="Basic and acidic residues" evidence="1">
    <location>
        <begin position="936"/>
        <end position="951"/>
    </location>
</feature>
<evidence type="ECO:0000313" key="2">
    <source>
        <dbReference type="EMBL" id="GBG74282.1"/>
    </source>
</evidence>
<reference evidence="2 3" key="1">
    <citation type="journal article" date="2018" name="Cell">
        <title>The Chara Genome: Secondary Complexity and Implications for Plant Terrestrialization.</title>
        <authorList>
            <person name="Nishiyama T."/>
            <person name="Sakayama H."/>
            <person name="Vries J.D."/>
            <person name="Buschmann H."/>
            <person name="Saint-Marcoux D."/>
            <person name="Ullrich K.K."/>
            <person name="Haas F.B."/>
            <person name="Vanderstraeten L."/>
            <person name="Becker D."/>
            <person name="Lang D."/>
            <person name="Vosolsobe S."/>
            <person name="Rombauts S."/>
            <person name="Wilhelmsson P.K.I."/>
            <person name="Janitza P."/>
            <person name="Kern R."/>
            <person name="Heyl A."/>
            <person name="Rumpler F."/>
            <person name="Villalobos L.I.A.C."/>
            <person name="Clay J.M."/>
            <person name="Skokan R."/>
            <person name="Toyoda A."/>
            <person name="Suzuki Y."/>
            <person name="Kagoshima H."/>
            <person name="Schijlen E."/>
            <person name="Tajeshwar N."/>
            <person name="Catarino B."/>
            <person name="Hetherington A.J."/>
            <person name="Saltykova A."/>
            <person name="Bonnot C."/>
            <person name="Breuninger H."/>
            <person name="Symeonidi A."/>
            <person name="Radhakrishnan G.V."/>
            <person name="Van Nieuwerburgh F."/>
            <person name="Deforce D."/>
            <person name="Chang C."/>
            <person name="Karol K.G."/>
            <person name="Hedrich R."/>
            <person name="Ulvskov P."/>
            <person name="Glockner G."/>
            <person name="Delwiche C.F."/>
            <person name="Petrasek J."/>
            <person name="Van de Peer Y."/>
            <person name="Friml J."/>
            <person name="Beilby M."/>
            <person name="Dolan L."/>
            <person name="Kohara Y."/>
            <person name="Sugano S."/>
            <person name="Fujiyama A."/>
            <person name="Delaux P.-M."/>
            <person name="Quint M."/>
            <person name="TheiBen G."/>
            <person name="Hagemann M."/>
            <person name="Harholt J."/>
            <person name="Dunand C."/>
            <person name="Zachgo S."/>
            <person name="Langdale J."/>
            <person name="Maumus F."/>
            <person name="Straeten D.V.D."/>
            <person name="Gould S.B."/>
            <person name="Rensing S.A."/>
        </authorList>
    </citation>
    <scope>NUCLEOTIDE SEQUENCE [LARGE SCALE GENOMIC DNA]</scope>
    <source>
        <strain evidence="2 3">S276</strain>
    </source>
</reference>
<comment type="caution">
    <text evidence="2">The sequence shown here is derived from an EMBL/GenBank/DDBJ whole genome shotgun (WGS) entry which is preliminary data.</text>
</comment>
<organism evidence="2 3">
    <name type="scientific">Chara braunii</name>
    <name type="common">Braun's stonewort</name>
    <dbReference type="NCBI Taxonomy" id="69332"/>
    <lineage>
        <taxon>Eukaryota</taxon>
        <taxon>Viridiplantae</taxon>
        <taxon>Streptophyta</taxon>
        <taxon>Charophyceae</taxon>
        <taxon>Charales</taxon>
        <taxon>Characeae</taxon>
        <taxon>Chara</taxon>
    </lineage>
</organism>
<feature type="region of interest" description="Disordered" evidence="1">
    <location>
        <begin position="1226"/>
        <end position="1273"/>
    </location>
</feature>
<feature type="region of interest" description="Disordered" evidence="1">
    <location>
        <begin position="819"/>
        <end position="875"/>
    </location>
</feature>
<evidence type="ECO:0000313" key="3">
    <source>
        <dbReference type="Proteomes" id="UP000265515"/>
    </source>
</evidence>
<feature type="compositionally biased region" description="Basic and acidic residues" evidence="1">
    <location>
        <begin position="903"/>
        <end position="912"/>
    </location>
</feature>
<keyword evidence="3" id="KW-1185">Reference proteome</keyword>
<name>A0A388KWC2_CHABU</name>
<evidence type="ECO:0000256" key="1">
    <source>
        <dbReference type="SAM" id="MobiDB-lite"/>
    </source>
</evidence>
<sequence length="1334" mass="140718">MKQVPGYVLDSLASTLIRFQSHGLIGGLASLWFDKKPAMEGVWDNTIMVLKELPLVPRAIPPVQYVGAAATVAIDYFFVSFGDLSIHDERIPADILKLVVALPRNRYDDLNACVKDVSGSSRGYQSATLTIASAQDLIRSGVHDPEKTSKCFQFTADVVTDEHDHEKEVIQPEESSLQKLSAVDTGDKVVDVDGAAAARKLGLLNDEEETASIIAQCMQNRESVDFRAGDGTVLLARPLPTVLSEVGPGAEGEKVALVLEGVEGEKVAIVMEGLKGEKVGLLSLKKAPKFGGRVTEACNEVMEAKQDTFKGSEALPEEVEMMKEVQEPLGLHVEHAIQHSQSGTCESLPVVPGVAVAVCDSSAHLPEVPPDGDLEEEGAEDLLNKVVKSSPQEEDAVGRSICLETCQEFAAGVTDTSSHLSKAIDRDEGAEVEKGTQEEDAMRLSHIQTLSGACEGSATGVTDMTAHLSVAAGVTDTSDHLSEAPATGEGTEDLKEIVETLLQEQESTGGLSLPANRDKTQGVADQIAVGEERSESADAGEKDVFPLEVSTREEGTDGGQVLGEGHLEKAQSAVVDLRQPIGPEEEKQGLQTLREEGESLAEEDMSVLSVLPSNVPSGAGNKEPSSESLEISLTEFLGMCQDGSDTGTVNGTSVGIQVPIRTISNSDEGGTTFALAGAMMPGHMETEGCEALESIGATGGPKTSDFREPTEGSKTFYVGGFSKRDHIDTQADACLHADLNEKGTVAETCQDLDAGVTDKSGHLSEASGGVMGAEDAKGIAESLPQEEESDAMGRHMQTGTCQDSAAGVTDTSDHRLSVASGVTDTSDHVSEAPARGEGTEDDVTESGEKQLRQEEELQESTGEQGLPQPGSTDEGVADQIAMGEECYHADAGKGDVVLNELSSKDDLKEGTERGQVVGEASLQSVAMDLPQPLGPEEEKQGRETPREERESIVDEDMTVLALNVPSDTGCEDRSESLDISDSLGMGQESQDGNARMTESLDISGSLGMGQESQDGSAGMKGTSDGDEGGTTLVMSGGMMKGHQDVKMEGCESLDSIRATVTFDSLGPTEGSKTLHVVGFAKVDINLQVDAGSMDMLSSDASPLADSNEKLTVDGGEAKSDILPVGEEEPIKADQLHGRKDVENAASEPLTRGAADSQTDMDVDGKFLLLSEEARNAEGKQVAGERTVAWEGSPSSEGSELARSGAVMMGAHDTSTAEDDKITTAIDVSDGGSKSERNMTAPKSAAVACEGGERGKNEPEREAEKELEVEEGRETVPKLERVSVAQLAAGLRIEDSTDENDELESSTGKWDVQLLRRAAKKWLVAAAEEKQVFSP</sequence>
<feature type="compositionally biased region" description="Basic and acidic residues" evidence="1">
    <location>
        <begin position="846"/>
        <end position="855"/>
    </location>
</feature>
<proteinExistence type="predicted"/>
<feature type="region of interest" description="Disordered" evidence="1">
    <location>
        <begin position="965"/>
        <end position="1028"/>
    </location>
</feature>
<feature type="region of interest" description="Disordered" evidence="1">
    <location>
        <begin position="1099"/>
        <end position="1158"/>
    </location>
</feature>
<dbReference type="Gramene" id="GBG74282">
    <property type="protein sequence ID" value="GBG74282"/>
    <property type="gene ID" value="CBR_g18693"/>
</dbReference>
<dbReference type="EMBL" id="BFEA01000200">
    <property type="protein sequence ID" value="GBG74282.1"/>
    <property type="molecule type" value="Genomic_DNA"/>
</dbReference>
<feature type="compositionally biased region" description="Basic and acidic residues" evidence="1">
    <location>
        <begin position="1106"/>
        <end position="1119"/>
    </location>
</feature>
<feature type="region of interest" description="Disordered" evidence="1">
    <location>
        <begin position="903"/>
        <end position="951"/>
    </location>
</feature>
<gene>
    <name evidence="2" type="ORF">CBR_g18693</name>
</gene>